<sequence length="109" mass="11737">MTEYAVADAGTTNGVHAVRLCGEVDLTNATDVREAISRIASPDAAVIVIDLTETAYLDSSGIAMLFHLAERLTQRRQTLRIVVPPNSPLRAALDLTTLPQTIPIQPTLE</sequence>
<feature type="domain" description="STAS" evidence="3">
    <location>
        <begin position="5"/>
        <end position="109"/>
    </location>
</feature>
<evidence type="ECO:0000256" key="2">
    <source>
        <dbReference type="RuleBase" id="RU003749"/>
    </source>
</evidence>
<name>A0A4R0H8F8_9ACTN</name>
<comment type="similarity">
    <text evidence="1 2">Belongs to the anti-sigma-factor antagonist family.</text>
</comment>
<dbReference type="Pfam" id="PF01740">
    <property type="entry name" value="STAS"/>
    <property type="match status" value="1"/>
</dbReference>
<dbReference type="PROSITE" id="PS50801">
    <property type="entry name" value="STAS"/>
    <property type="match status" value="1"/>
</dbReference>
<protein>
    <recommendedName>
        <fullName evidence="2">Anti-sigma factor antagonist</fullName>
    </recommendedName>
</protein>
<dbReference type="CDD" id="cd07043">
    <property type="entry name" value="STAS_anti-anti-sigma_factors"/>
    <property type="match status" value="1"/>
</dbReference>
<dbReference type="EMBL" id="SJJZ01000002">
    <property type="protein sequence ID" value="TCC07215.1"/>
    <property type="molecule type" value="Genomic_DNA"/>
</dbReference>
<gene>
    <name evidence="4" type="ORF">E0H45_14460</name>
</gene>
<accession>A0A4R0H8F8</accession>
<dbReference type="RefSeq" id="WP_131337859.1">
    <property type="nucleotide sequence ID" value="NZ_SJJZ01000002.1"/>
</dbReference>
<keyword evidence="5" id="KW-1185">Reference proteome</keyword>
<evidence type="ECO:0000313" key="4">
    <source>
        <dbReference type="EMBL" id="TCC07215.1"/>
    </source>
</evidence>
<dbReference type="Gene3D" id="3.30.750.24">
    <property type="entry name" value="STAS domain"/>
    <property type="match status" value="1"/>
</dbReference>
<dbReference type="Proteomes" id="UP000292346">
    <property type="component" value="Unassembled WGS sequence"/>
</dbReference>
<dbReference type="InterPro" id="IPR003658">
    <property type="entry name" value="Anti-sigma_ant"/>
</dbReference>
<dbReference type="InterPro" id="IPR002645">
    <property type="entry name" value="STAS_dom"/>
</dbReference>
<evidence type="ECO:0000313" key="5">
    <source>
        <dbReference type="Proteomes" id="UP000292346"/>
    </source>
</evidence>
<evidence type="ECO:0000256" key="1">
    <source>
        <dbReference type="ARBA" id="ARBA00009013"/>
    </source>
</evidence>
<dbReference type="OrthoDB" id="4870156at2"/>
<dbReference type="GO" id="GO:0043856">
    <property type="term" value="F:anti-sigma factor antagonist activity"/>
    <property type="evidence" value="ECO:0007669"/>
    <property type="project" value="InterPro"/>
</dbReference>
<dbReference type="PANTHER" id="PTHR33495">
    <property type="entry name" value="ANTI-SIGMA FACTOR ANTAGONIST TM_1081-RELATED-RELATED"/>
    <property type="match status" value="1"/>
</dbReference>
<organism evidence="4 5">
    <name type="scientific">Kribbella soli</name>
    <dbReference type="NCBI Taxonomy" id="1124743"/>
    <lineage>
        <taxon>Bacteria</taxon>
        <taxon>Bacillati</taxon>
        <taxon>Actinomycetota</taxon>
        <taxon>Actinomycetes</taxon>
        <taxon>Propionibacteriales</taxon>
        <taxon>Kribbellaceae</taxon>
        <taxon>Kribbella</taxon>
    </lineage>
</organism>
<dbReference type="NCBIfam" id="TIGR00377">
    <property type="entry name" value="ant_ant_sig"/>
    <property type="match status" value="1"/>
</dbReference>
<comment type="caution">
    <text evidence="4">The sequence shown here is derived from an EMBL/GenBank/DDBJ whole genome shotgun (WGS) entry which is preliminary data.</text>
</comment>
<dbReference type="InterPro" id="IPR036513">
    <property type="entry name" value="STAS_dom_sf"/>
</dbReference>
<dbReference type="SUPFAM" id="SSF52091">
    <property type="entry name" value="SpoIIaa-like"/>
    <property type="match status" value="1"/>
</dbReference>
<evidence type="ECO:0000259" key="3">
    <source>
        <dbReference type="PROSITE" id="PS50801"/>
    </source>
</evidence>
<proteinExistence type="inferred from homology"/>
<dbReference type="AlphaFoldDB" id="A0A4R0H8F8"/>
<dbReference type="PANTHER" id="PTHR33495:SF2">
    <property type="entry name" value="ANTI-SIGMA FACTOR ANTAGONIST TM_1081-RELATED"/>
    <property type="match status" value="1"/>
</dbReference>
<reference evidence="4 5" key="1">
    <citation type="submission" date="2019-02" db="EMBL/GenBank/DDBJ databases">
        <title>Kribbella capetownensis sp. nov. and Kribbella speibonae sp. nov., isolated from soil.</title>
        <authorList>
            <person name="Curtis S.M."/>
            <person name="Norton I."/>
            <person name="Everest G.J."/>
            <person name="Meyers P.R."/>
        </authorList>
    </citation>
    <scope>NUCLEOTIDE SEQUENCE [LARGE SCALE GENOMIC DNA]</scope>
    <source>
        <strain evidence="4 5">KCTC 29219</strain>
    </source>
</reference>